<dbReference type="RefSeq" id="WP_342678955.1">
    <property type="nucleotide sequence ID" value="NZ_JBCGCU010000011.1"/>
</dbReference>
<proteinExistence type="predicted"/>
<feature type="chain" id="PRO_5045885050" evidence="1">
    <location>
        <begin position="22"/>
        <end position="209"/>
    </location>
</feature>
<keyword evidence="3" id="KW-0449">Lipoprotein</keyword>
<dbReference type="PROSITE" id="PS51257">
    <property type="entry name" value="PROKAR_LIPOPROTEIN"/>
    <property type="match status" value="1"/>
</dbReference>
<keyword evidence="1" id="KW-0732">Signal</keyword>
<comment type="caution">
    <text evidence="3">The sequence shown here is derived from an EMBL/GenBank/DDBJ whole genome shotgun (WGS) entry which is preliminary data.</text>
</comment>
<dbReference type="SUPFAM" id="SSF159594">
    <property type="entry name" value="XCC0632-like"/>
    <property type="match status" value="1"/>
</dbReference>
<accession>A0ABU9N001</accession>
<evidence type="ECO:0000313" key="4">
    <source>
        <dbReference type="Proteomes" id="UP001447008"/>
    </source>
</evidence>
<dbReference type="Pfam" id="PF03886">
    <property type="entry name" value="ABC_trans_aux"/>
    <property type="match status" value="1"/>
</dbReference>
<dbReference type="Gene3D" id="3.40.50.10610">
    <property type="entry name" value="ABC-type transport auxiliary lipoprotein component"/>
    <property type="match status" value="1"/>
</dbReference>
<organism evidence="3 4">
    <name type="scientific">Pseudoalteromonas qingdaonensis</name>
    <dbReference type="NCBI Taxonomy" id="3131913"/>
    <lineage>
        <taxon>Bacteria</taxon>
        <taxon>Pseudomonadati</taxon>
        <taxon>Pseudomonadota</taxon>
        <taxon>Gammaproteobacteria</taxon>
        <taxon>Alteromonadales</taxon>
        <taxon>Pseudoalteromonadaceae</taxon>
        <taxon>Pseudoalteromonas</taxon>
    </lineage>
</organism>
<evidence type="ECO:0000256" key="1">
    <source>
        <dbReference type="SAM" id="SignalP"/>
    </source>
</evidence>
<feature type="signal peptide" evidence="1">
    <location>
        <begin position="1"/>
        <end position="21"/>
    </location>
</feature>
<dbReference type="InterPro" id="IPR005586">
    <property type="entry name" value="ABC_trans_aux"/>
</dbReference>
<reference evidence="3 4" key="1">
    <citation type="submission" date="2024-03" db="EMBL/GenBank/DDBJ databases">
        <title>Pseudoalteromonas qingdaonensis sp. nov., isolated from the intestines of marine benthic organisms.</title>
        <authorList>
            <person name="Lin X."/>
            <person name="Fang S."/>
            <person name="Hu X."/>
        </authorList>
    </citation>
    <scope>NUCLEOTIDE SEQUENCE [LARGE SCALE GENOMIC DNA]</scope>
    <source>
        <strain evidence="3 4">YIC-827</strain>
    </source>
</reference>
<dbReference type="EMBL" id="JBCGCU010000011">
    <property type="protein sequence ID" value="MEM0515902.1"/>
    <property type="molecule type" value="Genomic_DNA"/>
</dbReference>
<name>A0ABU9N001_9GAMM</name>
<protein>
    <submittedName>
        <fullName evidence="3">ABC-type transport auxiliary lipoprotein family protein</fullName>
    </submittedName>
</protein>
<keyword evidence="4" id="KW-1185">Reference proteome</keyword>
<evidence type="ECO:0000313" key="3">
    <source>
        <dbReference type="EMBL" id="MEM0515902.1"/>
    </source>
</evidence>
<sequence>MSRLLTLVAACALLGACSSSSTSLHHYQLQGTNQNEDQGSLFSRSHLQSEHLLRLSPIAVRGTLNNRAMVIKRSEHQVYSANYHFWADAPAHLLATMAQSQLMQELDKVMVVKGADVYAEQLQASFFQLDVSIEQFNGGLDNNAEIAGTWRLSKVDAKGKLHVLKIARFYHSQALAEDGYEALAKALSQAWQQSLNEMSAEINTLISNT</sequence>
<gene>
    <name evidence="3" type="ORF">WCN91_10840</name>
</gene>
<dbReference type="Proteomes" id="UP001447008">
    <property type="component" value="Unassembled WGS sequence"/>
</dbReference>
<feature type="domain" description="ABC-type transport auxiliary lipoprotein component" evidence="2">
    <location>
        <begin position="49"/>
        <end position="198"/>
    </location>
</feature>
<evidence type="ECO:0000259" key="2">
    <source>
        <dbReference type="Pfam" id="PF03886"/>
    </source>
</evidence>